<dbReference type="Gene3D" id="2.130.10.10">
    <property type="entry name" value="YVTN repeat-like/Quinoprotein amine dehydrogenase"/>
    <property type="match status" value="1"/>
</dbReference>
<evidence type="ECO:0000259" key="3">
    <source>
        <dbReference type="Pfam" id="PF08450"/>
    </source>
</evidence>
<dbReference type="InterPro" id="IPR053224">
    <property type="entry name" value="Sensory_adhesion_molecule"/>
</dbReference>
<feature type="region of interest" description="Disordered" evidence="1">
    <location>
        <begin position="26"/>
        <end position="60"/>
    </location>
</feature>
<dbReference type="SUPFAM" id="SSF63829">
    <property type="entry name" value="Calcium-dependent phosphotriesterase"/>
    <property type="match status" value="1"/>
</dbReference>
<feature type="domain" description="SMP-30/Gluconolactonase/LRE-like region" evidence="3">
    <location>
        <begin position="78"/>
        <end position="316"/>
    </location>
</feature>
<dbReference type="PANTHER" id="PTHR31460:SF3">
    <property type="entry name" value="MESOCENTIN"/>
    <property type="match status" value="1"/>
</dbReference>
<dbReference type="PANTHER" id="PTHR31460">
    <property type="match status" value="1"/>
</dbReference>
<evidence type="ECO:0000256" key="1">
    <source>
        <dbReference type="SAM" id="MobiDB-lite"/>
    </source>
</evidence>
<protein>
    <recommendedName>
        <fullName evidence="3">SMP-30/Gluconolactonase/LRE-like region domain-containing protein</fullName>
    </recommendedName>
</protein>
<gene>
    <name evidence="4" type="ORF">CPE01_20050</name>
</gene>
<feature type="signal peptide" evidence="2">
    <location>
        <begin position="1"/>
        <end position="26"/>
    </location>
</feature>
<reference evidence="4 5" key="1">
    <citation type="submission" date="2019-07" db="EMBL/GenBank/DDBJ databases">
        <title>Whole genome shotgun sequence of Cellulomonas persica NBRC 101101.</title>
        <authorList>
            <person name="Hosoyama A."/>
            <person name="Uohara A."/>
            <person name="Ohji S."/>
            <person name="Ichikawa N."/>
        </authorList>
    </citation>
    <scope>NUCLEOTIDE SEQUENCE [LARGE SCALE GENOMIC DNA]</scope>
    <source>
        <strain evidence="4 5">NBRC 101101</strain>
    </source>
</reference>
<evidence type="ECO:0000313" key="4">
    <source>
        <dbReference type="EMBL" id="GEK18272.1"/>
    </source>
</evidence>
<organism evidence="4 5">
    <name type="scientific">Cellulomonas persica</name>
    <dbReference type="NCBI Taxonomy" id="76861"/>
    <lineage>
        <taxon>Bacteria</taxon>
        <taxon>Bacillati</taxon>
        <taxon>Actinomycetota</taxon>
        <taxon>Actinomycetes</taxon>
        <taxon>Micrococcales</taxon>
        <taxon>Cellulomonadaceae</taxon>
        <taxon>Cellulomonas</taxon>
    </lineage>
</organism>
<feature type="compositionally biased region" description="Low complexity" evidence="1">
    <location>
        <begin position="26"/>
        <end position="41"/>
    </location>
</feature>
<evidence type="ECO:0000256" key="2">
    <source>
        <dbReference type="SAM" id="SignalP"/>
    </source>
</evidence>
<dbReference type="InterPro" id="IPR013658">
    <property type="entry name" value="SGL"/>
</dbReference>
<dbReference type="InterPro" id="IPR015943">
    <property type="entry name" value="WD40/YVTN_repeat-like_dom_sf"/>
</dbReference>
<dbReference type="AlphaFoldDB" id="A0A510UUC9"/>
<accession>A0A510UUC9</accession>
<dbReference type="Pfam" id="PF08450">
    <property type="entry name" value="SGL"/>
    <property type="match status" value="1"/>
</dbReference>
<comment type="caution">
    <text evidence="4">The sequence shown here is derived from an EMBL/GenBank/DDBJ whole genome shotgun (WGS) entry which is preliminary data.</text>
</comment>
<sequence length="344" mass="36400">MRSRLTTSLAAAVMALTLVTAVPAAAHGPGHPGPGHHAPGLPGHGPGHHHRPTTYLLDPVGPAADDVYPEGVAAHGDHFYVSSTTDGTIYRGDLDEPTATPFLPGGQDGRVIAVGLKVDGRTLLVAGGFTGRVWAYDLRTRVLTGSWEVVQDGTPTFVNDLAISPRGDIYVTDSMRPVLYKIDAREKRTTSTELLEPVVSFEGTEFTYDQDVNANGLVISPDGRTAVVAKTRTGQLFRVGLTDGRVSVVDLHGGSVQGDGLLLDGHRLLAAEWTAGSPQSVVAVDLDRSFTEGRVVSRTSDPSFDDPTTIARAGRDLLVVNSQFDTRTAGGTPEPFTVSRIPIP</sequence>
<dbReference type="Proteomes" id="UP000321386">
    <property type="component" value="Unassembled WGS sequence"/>
</dbReference>
<proteinExistence type="predicted"/>
<keyword evidence="2" id="KW-0732">Signal</keyword>
<dbReference type="EMBL" id="BJUA01000009">
    <property type="protein sequence ID" value="GEK18272.1"/>
    <property type="molecule type" value="Genomic_DNA"/>
</dbReference>
<name>A0A510UUC9_9CELL</name>
<dbReference type="RefSeq" id="WP_186811493.1">
    <property type="nucleotide sequence ID" value="NZ_BJUA01000009.1"/>
</dbReference>
<keyword evidence="5" id="KW-1185">Reference proteome</keyword>
<evidence type="ECO:0000313" key="5">
    <source>
        <dbReference type="Proteomes" id="UP000321386"/>
    </source>
</evidence>
<feature type="chain" id="PRO_5021920568" description="SMP-30/Gluconolactonase/LRE-like region domain-containing protein" evidence="2">
    <location>
        <begin position="27"/>
        <end position="344"/>
    </location>
</feature>